<proteinExistence type="predicted"/>
<organism evidence="1 2">
    <name type="scientific">Monilinia laxa</name>
    <name type="common">Brown rot fungus</name>
    <name type="synonym">Sclerotinia laxa</name>
    <dbReference type="NCBI Taxonomy" id="61186"/>
    <lineage>
        <taxon>Eukaryota</taxon>
        <taxon>Fungi</taxon>
        <taxon>Dikarya</taxon>
        <taxon>Ascomycota</taxon>
        <taxon>Pezizomycotina</taxon>
        <taxon>Leotiomycetes</taxon>
        <taxon>Helotiales</taxon>
        <taxon>Sclerotiniaceae</taxon>
        <taxon>Monilinia</taxon>
    </lineage>
</organism>
<evidence type="ECO:0000313" key="2">
    <source>
        <dbReference type="Proteomes" id="UP000326757"/>
    </source>
</evidence>
<reference evidence="1 2" key="1">
    <citation type="submission" date="2019-06" db="EMBL/GenBank/DDBJ databases">
        <title>Genome Sequence of the Brown Rot Fungal Pathogen Monilinia laxa.</title>
        <authorList>
            <person name="De Miccolis Angelini R.M."/>
            <person name="Landi L."/>
            <person name="Abate D."/>
            <person name="Pollastro S."/>
            <person name="Romanazzi G."/>
            <person name="Faretra F."/>
        </authorList>
    </citation>
    <scope>NUCLEOTIDE SEQUENCE [LARGE SCALE GENOMIC DNA]</scope>
    <source>
        <strain evidence="1 2">Mlax316</strain>
    </source>
</reference>
<dbReference type="Proteomes" id="UP000326757">
    <property type="component" value="Unassembled WGS sequence"/>
</dbReference>
<sequence>MQHWLSQILAGEPGVHGFRLGIRGMGMGIANMDRENMKVCSTSHTRTHHSLVNHSHFWSRVGIYMEQKRDVMFSICSNVGSLLCDLSTSIKDFWRLD</sequence>
<dbReference type="AlphaFoldDB" id="A0A5N6KA34"/>
<dbReference type="EMBL" id="VIGI01000005">
    <property type="protein sequence ID" value="KAB8300018.1"/>
    <property type="molecule type" value="Genomic_DNA"/>
</dbReference>
<gene>
    <name evidence="1" type="ORF">EYC80_000257</name>
</gene>
<comment type="caution">
    <text evidence="1">The sequence shown here is derived from an EMBL/GenBank/DDBJ whole genome shotgun (WGS) entry which is preliminary data.</text>
</comment>
<name>A0A5N6KA34_MONLA</name>
<accession>A0A5N6KA34</accession>
<evidence type="ECO:0000313" key="1">
    <source>
        <dbReference type="EMBL" id="KAB8300018.1"/>
    </source>
</evidence>
<protein>
    <submittedName>
        <fullName evidence="1">Uncharacterized protein</fullName>
    </submittedName>
</protein>
<keyword evidence="2" id="KW-1185">Reference proteome</keyword>